<dbReference type="EMBL" id="PVTQ01000012">
    <property type="protein sequence ID" value="PRY86440.1"/>
    <property type="molecule type" value="Genomic_DNA"/>
</dbReference>
<proteinExistence type="predicted"/>
<dbReference type="AlphaFoldDB" id="A0A2T0WIA3"/>
<evidence type="ECO:0000313" key="2">
    <source>
        <dbReference type="Proteomes" id="UP000238392"/>
    </source>
</evidence>
<protein>
    <submittedName>
        <fullName evidence="1">Uncharacterized protein</fullName>
    </submittedName>
</protein>
<comment type="caution">
    <text evidence="1">The sequence shown here is derived from an EMBL/GenBank/DDBJ whole genome shotgun (WGS) entry which is preliminary data.</text>
</comment>
<organism evidence="1 2">
    <name type="scientific">Donghicola tyrosinivorans</name>
    <dbReference type="NCBI Taxonomy" id="1652492"/>
    <lineage>
        <taxon>Bacteria</taxon>
        <taxon>Pseudomonadati</taxon>
        <taxon>Pseudomonadota</taxon>
        <taxon>Alphaproteobacteria</taxon>
        <taxon>Rhodobacterales</taxon>
        <taxon>Roseobacteraceae</taxon>
        <taxon>Donghicola</taxon>
    </lineage>
</organism>
<dbReference type="OrthoDB" id="7322951at2"/>
<accession>A0A2T0WIA3</accession>
<keyword evidence="2" id="KW-1185">Reference proteome</keyword>
<dbReference type="RefSeq" id="WP_146134970.1">
    <property type="nucleotide sequence ID" value="NZ_PVTQ01000012.1"/>
</dbReference>
<reference evidence="1 2" key="1">
    <citation type="submission" date="2018-03" db="EMBL/GenBank/DDBJ databases">
        <title>Genomic Encyclopedia of Archaeal and Bacterial Type Strains, Phase II (KMG-II): from individual species to whole genera.</title>
        <authorList>
            <person name="Goeker M."/>
        </authorList>
    </citation>
    <scope>NUCLEOTIDE SEQUENCE [LARGE SCALE GENOMIC DNA]</scope>
    <source>
        <strain evidence="1 2">DSM 100212</strain>
    </source>
</reference>
<sequence length="362" mass="38114">MPTTTVRAADSAEAMDEVIARLGPDALILSTVKKNGMVEITATTDPVPPRLPKAERTKIEEPAEDAAETGAAVQAPARVVEPDVTPDSDKVVPIAAHRDKTAAEPAPKPESKGKMANFGKLFSSRMNPATSPAPVALSEGKAEARNPVDRVTLASPNDVLRADRLVIVGQIGAGKSVLALQLAAQEAQKGRDVQVSFVGASHADGAFLSTKARILGCPVGHADLDSIRRAPRSGMLEIIVISGRAPLSEAAIDALVEQDNSRVVLVLPFGLRRRAIIGQAGTYRALDPVVALSRRAGDDLEAEDLTYLADAGLPLTWISATKSVVHALTAVERDWLAEQLPPEIPAQVRSLYAQEPSDGGQS</sequence>
<dbReference type="InterPro" id="IPR027417">
    <property type="entry name" value="P-loop_NTPase"/>
</dbReference>
<dbReference type="SUPFAM" id="SSF52540">
    <property type="entry name" value="P-loop containing nucleoside triphosphate hydrolases"/>
    <property type="match status" value="1"/>
</dbReference>
<dbReference type="Proteomes" id="UP000238392">
    <property type="component" value="Unassembled WGS sequence"/>
</dbReference>
<gene>
    <name evidence="1" type="ORF">CLV74_11279</name>
</gene>
<name>A0A2T0WIA3_9RHOB</name>
<evidence type="ECO:0000313" key="1">
    <source>
        <dbReference type="EMBL" id="PRY86440.1"/>
    </source>
</evidence>